<evidence type="ECO:0000313" key="2">
    <source>
        <dbReference type="Proteomes" id="UP000253664"/>
    </source>
</evidence>
<dbReference type="AlphaFoldDB" id="A0A367LJR9"/>
<protein>
    <submittedName>
        <fullName evidence="1">Uncharacterized protein</fullName>
    </submittedName>
</protein>
<name>A0A367LJR9_9HYPO</name>
<proteinExistence type="predicted"/>
<gene>
    <name evidence="1" type="ORF">L249_6859</name>
</gene>
<sequence>MQTGAPTYVQTHPCFCVTSSPPTHSRGHRQAWLGSGSPNNTPIAGKPFLHVPAYHSFHRLSVAGLPQDQVL</sequence>
<evidence type="ECO:0000313" key="1">
    <source>
        <dbReference type="EMBL" id="RCI14512.1"/>
    </source>
</evidence>
<dbReference type="EMBL" id="LKCN02000003">
    <property type="protein sequence ID" value="RCI14512.1"/>
    <property type="molecule type" value="Genomic_DNA"/>
</dbReference>
<dbReference type="Proteomes" id="UP000253664">
    <property type="component" value="Unassembled WGS sequence"/>
</dbReference>
<comment type="caution">
    <text evidence="1">The sequence shown here is derived from an EMBL/GenBank/DDBJ whole genome shotgun (WGS) entry which is preliminary data.</text>
</comment>
<reference evidence="1 2" key="1">
    <citation type="journal article" date="2015" name="BMC Genomics">
        <title>Insights from the genome of Ophiocordyceps polyrhachis-furcata to pathogenicity and host specificity in insect fungi.</title>
        <authorList>
            <person name="Wichadakul D."/>
            <person name="Kobmoo N."/>
            <person name="Ingsriswang S."/>
            <person name="Tangphatsornruang S."/>
            <person name="Chantasingh D."/>
            <person name="Luangsa-ard J.J."/>
            <person name="Eurwilaichitr L."/>
        </authorList>
    </citation>
    <scope>NUCLEOTIDE SEQUENCE [LARGE SCALE GENOMIC DNA]</scope>
    <source>
        <strain evidence="1 2">BCC 54312</strain>
    </source>
</reference>
<organism evidence="1 2">
    <name type="scientific">Ophiocordyceps polyrhachis-furcata BCC 54312</name>
    <dbReference type="NCBI Taxonomy" id="1330021"/>
    <lineage>
        <taxon>Eukaryota</taxon>
        <taxon>Fungi</taxon>
        <taxon>Dikarya</taxon>
        <taxon>Ascomycota</taxon>
        <taxon>Pezizomycotina</taxon>
        <taxon>Sordariomycetes</taxon>
        <taxon>Hypocreomycetidae</taxon>
        <taxon>Hypocreales</taxon>
        <taxon>Ophiocordycipitaceae</taxon>
        <taxon>Ophiocordyceps</taxon>
    </lineage>
</organism>
<keyword evidence="2" id="KW-1185">Reference proteome</keyword>
<accession>A0A367LJR9</accession>